<keyword evidence="1 3" id="KW-0378">Hydrolase</keyword>
<dbReference type="Pfam" id="PF00150">
    <property type="entry name" value="Cellulase"/>
    <property type="match status" value="1"/>
</dbReference>
<comment type="similarity">
    <text evidence="3">Belongs to the glycosyl hydrolase 5 (cellulase A) family.</text>
</comment>
<dbReference type="InterPro" id="IPR050386">
    <property type="entry name" value="Glycosyl_hydrolase_5"/>
</dbReference>
<dbReference type="GO" id="GO:0005576">
    <property type="term" value="C:extracellular region"/>
    <property type="evidence" value="ECO:0007669"/>
    <property type="project" value="TreeGrafter"/>
</dbReference>
<evidence type="ECO:0000313" key="7">
    <source>
        <dbReference type="Proteomes" id="UP000078486"/>
    </source>
</evidence>
<protein>
    <recommendedName>
        <fullName evidence="5">Glycoside hydrolase family 5 domain-containing protein</fullName>
    </recommendedName>
</protein>
<dbReference type="EMBL" id="LRRQ01000057">
    <property type="protein sequence ID" value="OAM90463.1"/>
    <property type="molecule type" value="Genomic_DNA"/>
</dbReference>
<keyword evidence="4" id="KW-0472">Membrane</keyword>
<organism evidence="6 7">
    <name type="scientific">Termitidicoccus mucosus</name>
    <dbReference type="NCBI Taxonomy" id="1184151"/>
    <lineage>
        <taxon>Bacteria</taxon>
        <taxon>Pseudomonadati</taxon>
        <taxon>Verrucomicrobiota</taxon>
        <taxon>Opitutia</taxon>
        <taxon>Opitutales</taxon>
        <taxon>Opitutaceae</taxon>
        <taxon>Termitidicoccus</taxon>
    </lineage>
</organism>
<keyword evidence="4" id="KW-0812">Transmembrane</keyword>
<comment type="caution">
    <text evidence="6">The sequence shown here is derived from an EMBL/GenBank/DDBJ whole genome shotgun (WGS) entry which is preliminary data.</text>
</comment>
<dbReference type="GO" id="GO:0009986">
    <property type="term" value="C:cell surface"/>
    <property type="evidence" value="ECO:0007669"/>
    <property type="project" value="TreeGrafter"/>
</dbReference>
<proteinExistence type="inferred from homology"/>
<sequence>MKEEMPRPGESTPYTLLPILALPLIFILAAARLAANPASEHLWLKARGRLIVTSSESDGGERPFIAAGMAYCRDVIIPAQDEAVMAFCKEHNLNTVRLTFYTLYFDNDKSRPIEMQEHIRNHIEPAVAAARNHGMYVILACDEHMSDPSVDGVAVRAWDEAAIQKWVAGWTAVAEYYKGEPRVLGYEFLGEPIGVTFEQMRSNYARCRREIRKVDDRHLLILGANHRSRPGTMQKSWELMPSIMDAPYNNVAFAFHAYPGEESPVVIQNHVVQFRDAHGVPVLCTQFGADYQNKSEAECRKFLAGMHASFAKEDVGWMIWALRTLVDHPRNSYNAVDQTGLGPPPTYDSCPYSDLWAPAARMTASAIPQPKR</sequence>
<dbReference type="OrthoDB" id="4771662at2"/>
<name>A0A178IKQ0_9BACT</name>
<dbReference type="InterPro" id="IPR001547">
    <property type="entry name" value="Glyco_hydro_5"/>
</dbReference>
<evidence type="ECO:0000256" key="3">
    <source>
        <dbReference type="RuleBase" id="RU361153"/>
    </source>
</evidence>
<evidence type="ECO:0000259" key="5">
    <source>
        <dbReference type="Pfam" id="PF00150"/>
    </source>
</evidence>
<evidence type="ECO:0000256" key="4">
    <source>
        <dbReference type="SAM" id="Phobius"/>
    </source>
</evidence>
<dbReference type="RefSeq" id="WP_068769602.1">
    <property type="nucleotide sequence ID" value="NZ_CP109796.1"/>
</dbReference>
<gene>
    <name evidence="6" type="ORF">AW736_07765</name>
</gene>
<dbReference type="SUPFAM" id="SSF51445">
    <property type="entry name" value="(Trans)glycosidases"/>
    <property type="match status" value="1"/>
</dbReference>
<keyword evidence="2 3" id="KW-0326">Glycosidase</keyword>
<evidence type="ECO:0000256" key="1">
    <source>
        <dbReference type="ARBA" id="ARBA00022801"/>
    </source>
</evidence>
<feature type="domain" description="Glycoside hydrolase family 5" evidence="5">
    <location>
        <begin position="71"/>
        <end position="322"/>
    </location>
</feature>
<accession>A0A178IKQ0</accession>
<dbReference type="GO" id="GO:0008422">
    <property type="term" value="F:beta-glucosidase activity"/>
    <property type="evidence" value="ECO:0007669"/>
    <property type="project" value="TreeGrafter"/>
</dbReference>
<dbReference type="GO" id="GO:0009251">
    <property type="term" value="P:glucan catabolic process"/>
    <property type="evidence" value="ECO:0007669"/>
    <property type="project" value="TreeGrafter"/>
</dbReference>
<dbReference type="InterPro" id="IPR017853">
    <property type="entry name" value="GH"/>
</dbReference>
<keyword evidence="7" id="KW-1185">Reference proteome</keyword>
<dbReference type="PANTHER" id="PTHR31297">
    <property type="entry name" value="GLUCAN ENDO-1,6-BETA-GLUCOSIDASE B"/>
    <property type="match status" value="1"/>
</dbReference>
<feature type="transmembrane region" description="Helical" evidence="4">
    <location>
        <begin position="15"/>
        <end position="35"/>
    </location>
</feature>
<dbReference type="Proteomes" id="UP000078486">
    <property type="component" value="Unassembled WGS sequence"/>
</dbReference>
<keyword evidence="4" id="KW-1133">Transmembrane helix</keyword>
<dbReference type="Gene3D" id="3.20.20.80">
    <property type="entry name" value="Glycosidases"/>
    <property type="match status" value="1"/>
</dbReference>
<dbReference type="STRING" id="1184151.AW736_07765"/>
<dbReference type="AlphaFoldDB" id="A0A178IKQ0"/>
<evidence type="ECO:0000256" key="2">
    <source>
        <dbReference type="ARBA" id="ARBA00023295"/>
    </source>
</evidence>
<dbReference type="PANTHER" id="PTHR31297:SF13">
    <property type="entry name" value="PUTATIVE-RELATED"/>
    <property type="match status" value="1"/>
</dbReference>
<reference evidence="6 7" key="1">
    <citation type="submission" date="2016-01" db="EMBL/GenBank/DDBJ databases">
        <title>High potential of lignocellulose degradation of a new Verrucomicrobia species.</title>
        <authorList>
            <person name="Wang Y."/>
            <person name="Shi Y."/>
            <person name="Qiu Z."/>
            <person name="Liu S."/>
            <person name="Yang H."/>
        </authorList>
    </citation>
    <scope>NUCLEOTIDE SEQUENCE [LARGE SCALE GENOMIC DNA]</scope>
    <source>
        <strain evidence="6 7">TSB47</strain>
    </source>
</reference>
<evidence type="ECO:0000313" key="6">
    <source>
        <dbReference type="EMBL" id="OAM90463.1"/>
    </source>
</evidence>